<dbReference type="STRING" id="1236976.JCM16418_1455"/>
<dbReference type="RefSeq" id="WP_036647058.1">
    <property type="nucleotide sequence ID" value="NZ_BAVZ01000003.1"/>
</dbReference>
<name>W7YYC6_9BACL</name>
<keyword evidence="2" id="KW-1185">Reference proteome</keyword>
<dbReference type="EMBL" id="BAVZ01000003">
    <property type="protein sequence ID" value="GAF07439.1"/>
    <property type="molecule type" value="Genomic_DNA"/>
</dbReference>
<organism evidence="1 2">
    <name type="scientific">Paenibacillus pini JCM 16418</name>
    <dbReference type="NCBI Taxonomy" id="1236976"/>
    <lineage>
        <taxon>Bacteria</taxon>
        <taxon>Bacillati</taxon>
        <taxon>Bacillota</taxon>
        <taxon>Bacilli</taxon>
        <taxon>Bacillales</taxon>
        <taxon>Paenibacillaceae</taxon>
        <taxon>Paenibacillus</taxon>
    </lineage>
</organism>
<evidence type="ECO:0000313" key="2">
    <source>
        <dbReference type="Proteomes" id="UP000019364"/>
    </source>
</evidence>
<dbReference type="AlphaFoldDB" id="W7YYC6"/>
<dbReference type="OrthoDB" id="2512975at2"/>
<proteinExistence type="predicted"/>
<reference evidence="1 2" key="1">
    <citation type="journal article" date="2014" name="Genome Announc.">
        <title>Draft Genome Sequence of Paenibacillus pini JCM 16418T, Isolated from the Rhizosphere of Pine Tree.</title>
        <authorList>
            <person name="Yuki M."/>
            <person name="Oshima K."/>
            <person name="Suda W."/>
            <person name="Oshida Y."/>
            <person name="Kitamura K."/>
            <person name="Iida Y."/>
            <person name="Hattori M."/>
            <person name="Ohkuma M."/>
        </authorList>
    </citation>
    <scope>NUCLEOTIDE SEQUENCE [LARGE SCALE GENOMIC DNA]</scope>
    <source>
        <strain evidence="1 2">JCM 16418</strain>
    </source>
</reference>
<evidence type="ECO:0008006" key="3">
    <source>
        <dbReference type="Google" id="ProtNLM"/>
    </source>
</evidence>
<gene>
    <name evidence="1" type="ORF">JCM16418_1455</name>
</gene>
<dbReference type="eggNOG" id="COG0457">
    <property type="taxonomic scope" value="Bacteria"/>
</dbReference>
<protein>
    <recommendedName>
        <fullName evidence="3">DNA-binding protein</fullName>
    </recommendedName>
</protein>
<evidence type="ECO:0000313" key="1">
    <source>
        <dbReference type="EMBL" id="GAF07439.1"/>
    </source>
</evidence>
<accession>W7YYC6</accession>
<comment type="caution">
    <text evidence="1">The sequence shown here is derived from an EMBL/GenBank/DDBJ whole genome shotgun (WGS) entry which is preliminary data.</text>
</comment>
<dbReference type="Proteomes" id="UP000019364">
    <property type="component" value="Unassembled WGS sequence"/>
</dbReference>
<sequence length="284" mass="33045">MWSQLEIEDPVEVDSLVNMLKMAFSFDNWTKVLSLSKNLHILASQIHNEHIQHELFGTPISKKKMNRSIVFYFGYSYLMKGVAHQKLKQYPEAMKCVNYYSDLSWINDSSEIGLKTVNDFKLYAKANSLTLELLNGNIDFLAEYIHLLKTNQQETLPGLLTLLESALNNNFNIDNELNLFLDHIKVDGLYEDRISSIYYIHLIQMLAIYEFKNDRYIEAIDYALQLLTYSDHVGDDSTFKKSIALFESFRPYASRAQLDGYMTILANIFKLTNEYEESIHLTLK</sequence>